<evidence type="ECO:0000313" key="10">
    <source>
        <dbReference type="Proteomes" id="UP000887226"/>
    </source>
</evidence>
<dbReference type="PANTHER" id="PTHR10395:SF7">
    <property type="entry name" value="5-HYDROXYISOURATE HYDROLASE"/>
    <property type="match status" value="1"/>
</dbReference>
<organism evidence="9 10">
    <name type="scientific">Calycina marina</name>
    <dbReference type="NCBI Taxonomy" id="1763456"/>
    <lineage>
        <taxon>Eukaryota</taxon>
        <taxon>Fungi</taxon>
        <taxon>Dikarya</taxon>
        <taxon>Ascomycota</taxon>
        <taxon>Pezizomycotina</taxon>
        <taxon>Leotiomycetes</taxon>
        <taxon>Helotiales</taxon>
        <taxon>Pezizellaceae</taxon>
        <taxon>Calycina</taxon>
    </lineage>
</organism>
<dbReference type="EC" id="3.5.2.17" evidence="7"/>
<evidence type="ECO:0000256" key="4">
    <source>
        <dbReference type="ARBA" id="ARBA00011881"/>
    </source>
</evidence>
<dbReference type="InterPro" id="IPR014306">
    <property type="entry name" value="Hydroxyisourate_hydrolase"/>
</dbReference>
<dbReference type="PROSITE" id="PS00768">
    <property type="entry name" value="TRANSTHYRETIN_1"/>
    <property type="match status" value="1"/>
</dbReference>
<dbReference type="NCBIfam" id="TIGR02962">
    <property type="entry name" value="hdxy_isourate"/>
    <property type="match status" value="1"/>
</dbReference>
<evidence type="ECO:0000256" key="3">
    <source>
        <dbReference type="ARBA" id="ARBA00009850"/>
    </source>
</evidence>
<evidence type="ECO:0000256" key="5">
    <source>
        <dbReference type="ARBA" id="ARBA00022631"/>
    </source>
</evidence>
<accession>A0A9P7Z3R1</accession>
<dbReference type="OrthoDB" id="10265230at2759"/>
<dbReference type="InterPro" id="IPR036817">
    <property type="entry name" value="Transthyretin/HIU_hydrolase_sf"/>
</dbReference>
<evidence type="ECO:0000259" key="8">
    <source>
        <dbReference type="Pfam" id="PF00576"/>
    </source>
</evidence>
<comment type="catalytic activity">
    <reaction evidence="1 7">
        <text>5-hydroxyisourate + H2O = 5-hydroxy-2-oxo-4-ureido-2,5-dihydro-1H-imidazole-5-carboxylate + H(+)</text>
        <dbReference type="Rhea" id="RHEA:23736"/>
        <dbReference type="ChEBI" id="CHEBI:15377"/>
        <dbReference type="ChEBI" id="CHEBI:15378"/>
        <dbReference type="ChEBI" id="CHEBI:18072"/>
        <dbReference type="ChEBI" id="CHEBI:58639"/>
        <dbReference type="EC" id="3.5.2.17"/>
    </reaction>
</comment>
<reference evidence="9" key="1">
    <citation type="journal article" date="2021" name="IMA Fungus">
        <title>Genomic characterization of three marine fungi, including Emericellopsis atlantica sp. nov. with signatures of a generalist lifestyle and marine biomass degradation.</title>
        <authorList>
            <person name="Hagestad O.C."/>
            <person name="Hou L."/>
            <person name="Andersen J.H."/>
            <person name="Hansen E.H."/>
            <person name="Altermark B."/>
            <person name="Li C."/>
            <person name="Kuhnert E."/>
            <person name="Cox R.J."/>
            <person name="Crous P.W."/>
            <person name="Spatafora J.W."/>
            <person name="Lail K."/>
            <person name="Amirebrahimi M."/>
            <person name="Lipzen A."/>
            <person name="Pangilinan J."/>
            <person name="Andreopoulos W."/>
            <person name="Hayes R.D."/>
            <person name="Ng V."/>
            <person name="Grigoriev I.V."/>
            <person name="Jackson S.A."/>
            <person name="Sutton T.D.S."/>
            <person name="Dobson A.D.W."/>
            <person name="Rama T."/>
        </authorList>
    </citation>
    <scope>NUCLEOTIDE SEQUENCE</scope>
    <source>
        <strain evidence="9">TRa3180A</strain>
    </source>
</reference>
<evidence type="ECO:0000256" key="6">
    <source>
        <dbReference type="ARBA" id="ARBA00022801"/>
    </source>
</evidence>
<keyword evidence="10" id="KW-1185">Reference proteome</keyword>
<comment type="subunit">
    <text evidence="4 7">Homotetramer.</text>
</comment>
<comment type="similarity">
    <text evidence="3 7">Belongs to the transthyretin family. 5-hydroxyisourate hydrolase subfamily.</text>
</comment>
<dbReference type="AlphaFoldDB" id="A0A9P7Z3R1"/>
<comment type="caution">
    <text evidence="9">The sequence shown here is derived from an EMBL/GenBank/DDBJ whole genome shotgun (WGS) entry which is preliminary data.</text>
</comment>
<evidence type="ECO:0000256" key="1">
    <source>
        <dbReference type="ARBA" id="ARBA00001043"/>
    </source>
</evidence>
<proteinExistence type="inferred from homology"/>
<evidence type="ECO:0000313" key="9">
    <source>
        <dbReference type="EMBL" id="KAG9245048.1"/>
    </source>
</evidence>
<dbReference type="InterPro" id="IPR023418">
    <property type="entry name" value="Thyroxine_BS"/>
</dbReference>
<protein>
    <recommendedName>
        <fullName evidence="7">5-hydroxyisourate hydrolase</fullName>
        <shortName evidence="7">HIU hydrolase</shortName>
        <shortName evidence="7">HIUHase</shortName>
        <ecNumber evidence="7">3.5.2.17</ecNumber>
    </recommendedName>
</protein>
<dbReference type="Proteomes" id="UP000887226">
    <property type="component" value="Unassembled WGS sequence"/>
</dbReference>
<dbReference type="GO" id="GO:0006144">
    <property type="term" value="P:purine nucleobase metabolic process"/>
    <property type="evidence" value="ECO:0007669"/>
    <property type="project" value="UniProtKB-KW"/>
</dbReference>
<evidence type="ECO:0000256" key="2">
    <source>
        <dbReference type="ARBA" id="ARBA00002704"/>
    </source>
</evidence>
<sequence>MATKDPITCHVLDTTTGRPAAHIIVSLSCTSSPSVTSLAFTAITDADGRISNWDFESKPDRNGDPITMKSMIEEHKGSSIWQLRFNTGAYYGEGKTFWPWVELTFYVKRNEHFHVPLLLGPFSYTTYRGS</sequence>
<keyword evidence="5 7" id="KW-0659">Purine metabolism</keyword>
<feature type="domain" description="Transthyretin/hydroxyisourate hydrolase" evidence="8">
    <location>
        <begin position="7"/>
        <end position="129"/>
    </location>
</feature>
<dbReference type="PROSITE" id="PS51257">
    <property type="entry name" value="PROKAR_LIPOPROTEIN"/>
    <property type="match status" value="1"/>
</dbReference>
<gene>
    <name evidence="9" type="ORF">BJ878DRAFT_420039</name>
</gene>
<dbReference type="PANTHER" id="PTHR10395">
    <property type="entry name" value="URICASE AND TRANSTHYRETIN-RELATED"/>
    <property type="match status" value="1"/>
</dbReference>
<dbReference type="EMBL" id="MU253868">
    <property type="protein sequence ID" value="KAG9245048.1"/>
    <property type="molecule type" value="Genomic_DNA"/>
</dbReference>
<comment type="function">
    <text evidence="2">Catalyzes the hydrolysis of 5-hydroxyisourate (HIU) to 2-oxo-4-hydroxy-4-carboxy-5-ureidoimidazoline (OHCU).</text>
</comment>
<keyword evidence="6 7" id="KW-0378">Hydrolase</keyword>
<dbReference type="InterPro" id="IPR023416">
    <property type="entry name" value="Transthyretin/HIU_hydrolase_d"/>
</dbReference>
<dbReference type="GO" id="GO:0033971">
    <property type="term" value="F:hydroxyisourate hydrolase activity"/>
    <property type="evidence" value="ECO:0007669"/>
    <property type="project" value="UniProtKB-EC"/>
</dbReference>
<dbReference type="Pfam" id="PF00576">
    <property type="entry name" value="Transthyretin"/>
    <property type="match status" value="1"/>
</dbReference>
<dbReference type="Gene3D" id="2.60.40.180">
    <property type="entry name" value="Transthyretin/hydroxyisourate hydrolase domain"/>
    <property type="match status" value="1"/>
</dbReference>
<name>A0A9P7Z3R1_9HELO</name>
<evidence type="ECO:0000256" key="7">
    <source>
        <dbReference type="RuleBase" id="RU361270"/>
    </source>
</evidence>
<dbReference type="SUPFAM" id="SSF49472">
    <property type="entry name" value="Transthyretin (synonym: prealbumin)"/>
    <property type="match status" value="1"/>
</dbReference>